<feature type="region of interest" description="Disordered" evidence="1">
    <location>
        <begin position="41"/>
        <end position="144"/>
    </location>
</feature>
<evidence type="ECO:0000313" key="3">
    <source>
        <dbReference type="EMBL" id="CAE2226024.1"/>
    </source>
</evidence>
<feature type="signal peptide" evidence="2">
    <location>
        <begin position="1"/>
        <end position="21"/>
    </location>
</feature>
<proteinExistence type="predicted"/>
<name>A0A6U6E093_9STRA</name>
<accession>A0A6U6E093</accession>
<keyword evidence="2" id="KW-0732">Signal</keyword>
<sequence length="144" mass="15971">MHLWTLRLYTLAAIYLPPVRRAMIVWHGRGTEKFYSAWRGGHARRMKMHEERGRRRRRLQGQRQRGEEDGSESISSPHPKDQKEGKKEREGVSKADEKSPLVVAAEGASGCPFAMVFAPGDGGGHGHGHEGEAAADGKDGMDAR</sequence>
<evidence type="ECO:0000256" key="1">
    <source>
        <dbReference type="SAM" id="MobiDB-lite"/>
    </source>
</evidence>
<dbReference type="EMBL" id="HBKQ01014960">
    <property type="protein sequence ID" value="CAE2226024.1"/>
    <property type="molecule type" value="Transcribed_RNA"/>
</dbReference>
<gene>
    <name evidence="3" type="ORF">OAUR00152_LOCUS10215</name>
    <name evidence="4" type="ORF">OAUR00152_LOCUS10216</name>
</gene>
<dbReference type="EMBL" id="HBKQ01014961">
    <property type="protein sequence ID" value="CAE2226027.1"/>
    <property type="molecule type" value="Transcribed_RNA"/>
</dbReference>
<reference evidence="3" key="1">
    <citation type="submission" date="2021-01" db="EMBL/GenBank/DDBJ databases">
        <authorList>
            <person name="Corre E."/>
            <person name="Pelletier E."/>
            <person name="Niang G."/>
            <person name="Scheremetjew M."/>
            <person name="Finn R."/>
            <person name="Kale V."/>
            <person name="Holt S."/>
            <person name="Cochrane G."/>
            <person name="Meng A."/>
            <person name="Brown T."/>
            <person name="Cohen L."/>
        </authorList>
    </citation>
    <scope>NUCLEOTIDE SEQUENCE</scope>
    <source>
        <strain evidence="3">Isolate 1302-5</strain>
    </source>
</reference>
<dbReference type="AlphaFoldDB" id="A0A6U6E093"/>
<evidence type="ECO:0000313" key="4">
    <source>
        <dbReference type="EMBL" id="CAE2226027.1"/>
    </source>
</evidence>
<organism evidence="3">
    <name type="scientific">Odontella aurita</name>
    <dbReference type="NCBI Taxonomy" id="265563"/>
    <lineage>
        <taxon>Eukaryota</taxon>
        <taxon>Sar</taxon>
        <taxon>Stramenopiles</taxon>
        <taxon>Ochrophyta</taxon>
        <taxon>Bacillariophyta</taxon>
        <taxon>Mediophyceae</taxon>
        <taxon>Biddulphiophycidae</taxon>
        <taxon>Eupodiscales</taxon>
        <taxon>Odontellaceae</taxon>
        <taxon>Odontella</taxon>
    </lineage>
</organism>
<protein>
    <submittedName>
        <fullName evidence="3">Uncharacterized protein</fullName>
    </submittedName>
</protein>
<evidence type="ECO:0000256" key="2">
    <source>
        <dbReference type="SAM" id="SignalP"/>
    </source>
</evidence>
<feature type="compositionally biased region" description="Basic and acidic residues" evidence="1">
    <location>
        <begin position="127"/>
        <end position="144"/>
    </location>
</feature>
<feature type="compositionally biased region" description="Basic and acidic residues" evidence="1">
    <location>
        <begin position="78"/>
        <end position="99"/>
    </location>
</feature>
<feature type="chain" id="PRO_5036394014" evidence="2">
    <location>
        <begin position="22"/>
        <end position="144"/>
    </location>
</feature>